<organism evidence="2 3">
    <name type="scientific">Ascobolus immersus RN42</name>
    <dbReference type="NCBI Taxonomy" id="1160509"/>
    <lineage>
        <taxon>Eukaryota</taxon>
        <taxon>Fungi</taxon>
        <taxon>Dikarya</taxon>
        <taxon>Ascomycota</taxon>
        <taxon>Pezizomycotina</taxon>
        <taxon>Pezizomycetes</taxon>
        <taxon>Pezizales</taxon>
        <taxon>Ascobolaceae</taxon>
        <taxon>Ascobolus</taxon>
    </lineage>
</organism>
<name>A0A3N4IPJ1_ASCIM</name>
<keyword evidence="1" id="KW-1133">Transmembrane helix</keyword>
<dbReference type="AlphaFoldDB" id="A0A3N4IPJ1"/>
<feature type="transmembrane region" description="Helical" evidence="1">
    <location>
        <begin position="33"/>
        <end position="50"/>
    </location>
</feature>
<evidence type="ECO:0000256" key="1">
    <source>
        <dbReference type="SAM" id="Phobius"/>
    </source>
</evidence>
<evidence type="ECO:0000313" key="2">
    <source>
        <dbReference type="EMBL" id="RPA83534.1"/>
    </source>
</evidence>
<gene>
    <name evidence="2" type="ORF">BJ508DRAFT_324561</name>
</gene>
<reference evidence="2 3" key="1">
    <citation type="journal article" date="2018" name="Nat. Ecol. Evol.">
        <title>Pezizomycetes genomes reveal the molecular basis of ectomycorrhizal truffle lifestyle.</title>
        <authorList>
            <person name="Murat C."/>
            <person name="Payen T."/>
            <person name="Noel B."/>
            <person name="Kuo A."/>
            <person name="Morin E."/>
            <person name="Chen J."/>
            <person name="Kohler A."/>
            <person name="Krizsan K."/>
            <person name="Balestrini R."/>
            <person name="Da Silva C."/>
            <person name="Montanini B."/>
            <person name="Hainaut M."/>
            <person name="Levati E."/>
            <person name="Barry K.W."/>
            <person name="Belfiori B."/>
            <person name="Cichocki N."/>
            <person name="Clum A."/>
            <person name="Dockter R.B."/>
            <person name="Fauchery L."/>
            <person name="Guy J."/>
            <person name="Iotti M."/>
            <person name="Le Tacon F."/>
            <person name="Lindquist E.A."/>
            <person name="Lipzen A."/>
            <person name="Malagnac F."/>
            <person name="Mello A."/>
            <person name="Molinier V."/>
            <person name="Miyauchi S."/>
            <person name="Poulain J."/>
            <person name="Riccioni C."/>
            <person name="Rubini A."/>
            <person name="Sitrit Y."/>
            <person name="Splivallo R."/>
            <person name="Traeger S."/>
            <person name="Wang M."/>
            <person name="Zifcakova L."/>
            <person name="Wipf D."/>
            <person name="Zambonelli A."/>
            <person name="Paolocci F."/>
            <person name="Nowrousian M."/>
            <person name="Ottonello S."/>
            <person name="Baldrian P."/>
            <person name="Spatafora J.W."/>
            <person name="Henrissat B."/>
            <person name="Nagy L.G."/>
            <person name="Aury J.M."/>
            <person name="Wincker P."/>
            <person name="Grigoriev I.V."/>
            <person name="Bonfante P."/>
            <person name="Martin F.M."/>
        </authorList>
    </citation>
    <scope>NUCLEOTIDE SEQUENCE [LARGE SCALE GENOMIC DNA]</scope>
    <source>
        <strain evidence="2 3">RN42</strain>
    </source>
</reference>
<sequence>MRRPYSAPQLTRRETGYVYTQAKRPFFSRDKSIAFFSITCIVLALTALTQRKKIKNLASMDRSHALELANLRSTQRKDRNEIVALSDQIRDMKLRYRIENDLRNQIVRRELGGESER</sequence>
<proteinExistence type="predicted"/>
<keyword evidence="1" id="KW-0812">Transmembrane</keyword>
<accession>A0A3N4IPJ1</accession>
<evidence type="ECO:0000313" key="3">
    <source>
        <dbReference type="Proteomes" id="UP000275078"/>
    </source>
</evidence>
<keyword evidence="1" id="KW-0472">Membrane</keyword>
<protein>
    <submittedName>
        <fullName evidence="2">Uncharacterized protein</fullName>
    </submittedName>
</protein>
<dbReference type="Proteomes" id="UP000275078">
    <property type="component" value="Unassembled WGS sequence"/>
</dbReference>
<dbReference type="EMBL" id="ML119664">
    <property type="protein sequence ID" value="RPA83534.1"/>
    <property type="molecule type" value="Genomic_DNA"/>
</dbReference>
<keyword evidence="3" id="KW-1185">Reference proteome</keyword>